<protein>
    <submittedName>
        <fullName evidence="1">Uncharacterized protein</fullName>
    </submittedName>
</protein>
<dbReference type="OrthoDB" id="10465089at2759"/>
<keyword evidence="2" id="KW-1185">Reference proteome</keyword>
<gene>
    <name evidence="1" type="ORF">CC84DRAFT_567985</name>
</gene>
<reference evidence="1 2" key="1">
    <citation type="submission" date="2016-05" db="EMBL/GenBank/DDBJ databases">
        <title>Comparative analysis of secretome profiles of manganese(II)-oxidizing ascomycete fungi.</title>
        <authorList>
            <consortium name="DOE Joint Genome Institute"/>
            <person name="Zeiner C.A."/>
            <person name="Purvine S.O."/>
            <person name="Zink E.M."/>
            <person name="Wu S."/>
            <person name="Pasa-Tolic L."/>
            <person name="Chaput D.L."/>
            <person name="Haridas S."/>
            <person name="Grigoriev I.V."/>
            <person name="Santelli C.M."/>
            <person name="Hansel C.M."/>
        </authorList>
    </citation>
    <scope>NUCLEOTIDE SEQUENCE [LARGE SCALE GENOMIC DNA]</scope>
    <source>
        <strain evidence="1 2">AP3s5-JAC2a</strain>
    </source>
</reference>
<dbReference type="EMBL" id="KV441550">
    <property type="protein sequence ID" value="OAG08290.1"/>
    <property type="molecule type" value="Genomic_DNA"/>
</dbReference>
<name>A0A177CN22_9PLEO</name>
<dbReference type="RefSeq" id="XP_018038655.1">
    <property type="nucleotide sequence ID" value="XM_018186717.1"/>
</dbReference>
<dbReference type="InParanoid" id="A0A177CN22"/>
<accession>A0A177CN22</accession>
<organism evidence="1 2">
    <name type="scientific">Paraphaeosphaeria sporulosa</name>
    <dbReference type="NCBI Taxonomy" id="1460663"/>
    <lineage>
        <taxon>Eukaryota</taxon>
        <taxon>Fungi</taxon>
        <taxon>Dikarya</taxon>
        <taxon>Ascomycota</taxon>
        <taxon>Pezizomycotina</taxon>
        <taxon>Dothideomycetes</taxon>
        <taxon>Pleosporomycetidae</taxon>
        <taxon>Pleosporales</taxon>
        <taxon>Massarineae</taxon>
        <taxon>Didymosphaeriaceae</taxon>
        <taxon>Paraphaeosphaeria</taxon>
    </lineage>
</organism>
<dbReference type="Proteomes" id="UP000077069">
    <property type="component" value="Unassembled WGS sequence"/>
</dbReference>
<sequence length="159" mass="18429">MIGVPGSGTQERRFWKRTNRLNWRLYGGVEEWFLTVPEHFPLNPEGQTREEAVRRLVHLPSACVIPPSLFFYHQYTQQHPHGVSFRDLRALSTASDWLQCESFVTLLQRSRSWAEASGALPTFFRLSRKPRLTHRISRCYVRITGLVLTISELFTATAV</sequence>
<evidence type="ECO:0000313" key="1">
    <source>
        <dbReference type="EMBL" id="OAG08290.1"/>
    </source>
</evidence>
<evidence type="ECO:0000313" key="2">
    <source>
        <dbReference type="Proteomes" id="UP000077069"/>
    </source>
</evidence>
<dbReference type="AlphaFoldDB" id="A0A177CN22"/>
<dbReference type="GeneID" id="28770203"/>
<proteinExistence type="predicted"/>